<dbReference type="Proteomes" id="UP001500936">
    <property type="component" value="Unassembled WGS sequence"/>
</dbReference>
<feature type="compositionally biased region" description="Low complexity" evidence="1">
    <location>
        <begin position="95"/>
        <end position="106"/>
    </location>
</feature>
<proteinExistence type="predicted"/>
<evidence type="ECO:0000313" key="2">
    <source>
        <dbReference type="EMBL" id="GAA4416520.1"/>
    </source>
</evidence>
<gene>
    <name evidence="2" type="ORF">GCM10023187_48010</name>
</gene>
<sequence>MPNRHRLSQIRNLPLRPRLRSKPGNHSLHRPSRPPGPRPNPRNSRWSLNSRNRPNRSRSVQTSRNRLNQPPRLLSKPGSRSRHRPSRLPGPRPNPRNSRWSLNSRNRPNHSRNVRKPQSRLNRPPRLPLKPNSRSLHRLSPNQLPGPQPNPRNSRNPLNRSYVPIGRPGLLSRTARPNR</sequence>
<feature type="compositionally biased region" description="Basic residues" evidence="1">
    <location>
        <begin position="107"/>
        <end position="118"/>
    </location>
</feature>
<feature type="compositionally biased region" description="Basic residues" evidence="1">
    <location>
        <begin position="17"/>
        <end position="32"/>
    </location>
</feature>
<feature type="compositionally biased region" description="Low complexity" evidence="1">
    <location>
        <begin position="41"/>
        <end position="52"/>
    </location>
</feature>
<feature type="compositionally biased region" description="Low complexity" evidence="1">
    <location>
        <begin position="151"/>
        <end position="160"/>
    </location>
</feature>
<comment type="caution">
    <text evidence="2">The sequence shown here is derived from an EMBL/GenBank/DDBJ whole genome shotgun (WGS) entry which is preliminary data.</text>
</comment>
<feature type="region of interest" description="Disordered" evidence="1">
    <location>
        <begin position="1"/>
        <end position="179"/>
    </location>
</feature>
<keyword evidence="3" id="KW-1185">Reference proteome</keyword>
<name>A0ABP8KVA4_9BACT</name>
<evidence type="ECO:0000256" key="1">
    <source>
        <dbReference type="SAM" id="MobiDB-lite"/>
    </source>
</evidence>
<feature type="compositionally biased region" description="Low complexity" evidence="1">
    <location>
        <begin position="119"/>
        <end position="134"/>
    </location>
</feature>
<protein>
    <submittedName>
        <fullName evidence="2">Uncharacterized protein</fullName>
    </submittedName>
</protein>
<reference evidence="3" key="1">
    <citation type="journal article" date="2019" name="Int. J. Syst. Evol. Microbiol.">
        <title>The Global Catalogue of Microorganisms (GCM) 10K type strain sequencing project: providing services to taxonomists for standard genome sequencing and annotation.</title>
        <authorList>
            <consortium name="The Broad Institute Genomics Platform"/>
            <consortium name="The Broad Institute Genome Sequencing Center for Infectious Disease"/>
            <person name="Wu L."/>
            <person name="Ma J."/>
        </authorList>
    </citation>
    <scope>NUCLEOTIDE SEQUENCE [LARGE SCALE GENOMIC DNA]</scope>
    <source>
        <strain evidence="3">JCM 17925</strain>
    </source>
</reference>
<dbReference type="EMBL" id="BAABHB010000014">
    <property type="protein sequence ID" value="GAA4416520.1"/>
    <property type="molecule type" value="Genomic_DNA"/>
</dbReference>
<organism evidence="2 3">
    <name type="scientific">Nibrella viscosa</name>
    <dbReference type="NCBI Taxonomy" id="1084524"/>
    <lineage>
        <taxon>Bacteria</taxon>
        <taxon>Pseudomonadati</taxon>
        <taxon>Bacteroidota</taxon>
        <taxon>Cytophagia</taxon>
        <taxon>Cytophagales</taxon>
        <taxon>Spirosomataceae</taxon>
        <taxon>Nibrella</taxon>
    </lineage>
</organism>
<evidence type="ECO:0000313" key="3">
    <source>
        <dbReference type="Proteomes" id="UP001500936"/>
    </source>
</evidence>
<accession>A0ABP8KVA4</accession>